<feature type="domain" description="Amidase" evidence="2">
    <location>
        <begin position="57"/>
        <end position="144"/>
    </location>
</feature>
<evidence type="ECO:0000313" key="4">
    <source>
        <dbReference type="Proteomes" id="UP001265746"/>
    </source>
</evidence>
<dbReference type="Proteomes" id="UP001265746">
    <property type="component" value="Unassembled WGS sequence"/>
</dbReference>
<proteinExistence type="predicted"/>
<dbReference type="PANTHER" id="PTHR42678:SF34">
    <property type="entry name" value="OS04G0183300 PROTEIN"/>
    <property type="match status" value="1"/>
</dbReference>
<name>A0AAD9S7X3_PHOAM</name>
<evidence type="ECO:0000313" key="3">
    <source>
        <dbReference type="EMBL" id="KAK2601502.1"/>
    </source>
</evidence>
<accession>A0AAD9S7X3</accession>
<protein>
    <recommendedName>
        <fullName evidence="2">Amidase domain-containing protein</fullName>
    </recommendedName>
</protein>
<feature type="compositionally biased region" description="Polar residues" evidence="1">
    <location>
        <begin position="204"/>
        <end position="216"/>
    </location>
</feature>
<evidence type="ECO:0000256" key="1">
    <source>
        <dbReference type="SAM" id="MobiDB-lite"/>
    </source>
</evidence>
<evidence type="ECO:0000259" key="2">
    <source>
        <dbReference type="Pfam" id="PF01425"/>
    </source>
</evidence>
<dbReference type="AlphaFoldDB" id="A0AAD9S7X3"/>
<dbReference type="Gene3D" id="3.90.1300.10">
    <property type="entry name" value="Amidase signature (AS) domain"/>
    <property type="match status" value="2"/>
</dbReference>
<feature type="region of interest" description="Disordered" evidence="1">
    <location>
        <begin position="204"/>
        <end position="227"/>
    </location>
</feature>
<feature type="domain" description="Amidase" evidence="2">
    <location>
        <begin position="209"/>
        <end position="351"/>
    </location>
</feature>
<comment type="caution">
    <text evidence="3">The sequence shown here is derived from an EMBL/GenBank/DDBJ whole genome shotgun (WGS) entry which is preliminary data.</text>
</comment>
<dbReference type="PANTHER" id="PTHR42678">
    <property type="entry name" value="AMIDASE"/>
    <property type="match status" value="1"/>
</dbReference>
<dbReference type="InterPro" id="IPR023631">
    <property type="entry name" value="Amidase_dom"/>
</dbReference>
<organism evidence="3 4">
    <name type="scientific">Phomopsis amygdali</name>
    <name type="common">Fusicoccum amygdali</name>
    <dbReference type="NCBI Taxonomy" id="1214568"/>
    <lineage>
        <taxon>Eukaryota</taxon>
        <taxon>Fungi</taxon>
        <taxon>Dikarya</taxon>
        <taxon>Ascomycota</taxon>
        <taxon>Pezizomycotina</taxon>
        <taxon>Sordariomycetes</taxon>
        <taxon>Sordariomycetidae</taxon>
        <taxon>Diaporthales</taxon>
        <taxon>Diaporthaceae</taxon>
        <taxon>Diaporthe</taxon>
    </lineage>
</organism>
<dbReference type="SUPFAM" id="SSF75304">
    <property type="entry name" value="Amidase signature (AS) enzymes"/>
    <property type="match status" value="1"/>
</dbReference>
<feature type="compositionally biased region" description="Low complexity" evidence="1">
    <location>
        <begin position="217"/>
        <end position="227"/>
    </location>
</feature>
<dbReference type="EMBL" id="JAUJFL010000006">
    <property type="protein sequence ID" value="KAK2601502.1"/>
    <property type="molecule type" value="Genomic_DNA"/>
</dbReference>
<gene>
    <name evidence="3" type="ORF">N8I77_010949</name>
</gene>
<dbReference type="InterPro" id="IPR036928">
    <property type="entry name" value="AS_sf"/>
</dbReference>
<sequence length="366" mass="38796">MSPQGLERMMSYAEVEKNSVHDDTDAYAPSACFDPLTTTAFELKALLESGIVTSVGLVEIYSKQIATHDDYLQAVIQVSTTAAQQARALDEERLNGRVRGPLHGIPILLKDNMATVENLGLNTTCGTPALVSSKHKQNATIVDKSVHTFPPLCVNNNSRLNRSFLGGGWTFEPFQHTYPSLTIPRQFKMMAGWSSVGGQCQSAYTTGNVDPSDTQLGHSSPGGSSTGSAVGTSAGYAPFAVGTDSIGSLISPATRAALYALRPTMGLVSQGGIFPASSFVDTAGPMCKTPQDLALLLDVLADDYPGRGAAASYTSYLEGSWKGLRVGTLDPSTWRFGTEVQKEVEGALEQIASGAFWENAGEVKPC</sequence>
<dbReference type="Pfam" id="PF01425">
    <property type="entry name" value="Amidase"/>
    <property type="match status" value="2"/>
</dbReference>
<reference evidence="3" key="1">
    <citation type="submission" date="2023-06" db="EMBL/GenBank/DDBJ databases">
        <authorList>
            <person name="Noh H."/>
        </authorList>
    </citation>
    <scope>NUCLEOTIDE SEQUENCE</scope>
    <source>
        <strain evidence="3">DUCC20226</strain>
    </source>
</reference>
<keyword evidence="4" id="KW-1185">Reference proteome</keyword>